<comment type="caution">
    <text evidence="1">The sequence shown here is derived from an EMBL/GenBank/DDBJ whole genome shotgun (WGS) entry which is preliminary data.</text>
</comment>
<evidence type="ECO:0000313" key="1">
    <source>
        <dbReference type="EMBL" id="ROR97458.1"/>
    </source>
</evidence>
<dbReference type="Proteomes" id="UP000275356">
    <property type="component" value="Unassembled WGS sequence"/>
</dbReference>
<dbReference type="Gene3D" id="1.10.1220.10">
    <property type="entry name" value="Met repressor-like"/>
    <property type="match status" value="1"/>
</dbReference>
<sequence>MTDVVVRNVTSSALQQIEADAARLGLSRDEYLRIAMERLSTTPLRPVTAEDLQRFGHLTADLRNDAVRRAAWGAPAPG</sequence>
<dbReference type="GO" id="GO:0006355">
    <property type="term" value="P:regulation of DNA-templated transcription"/>
    <property type="evidence" value="ECO:0007669"/>
    <property type="project" value="InterPro"/>
</dbReference>
<organism evidence="1 2">
    <name type="scientific">Salana multivorans</name>
    <dbReference type="NCBI Taxonomy" id="120377"/>
    <lineage>
        <taxon>Bacteria</taxon>
        <taxon>Bacillati</taxon>
        <taxon>Actinomycetota</taxon>
        <taxon>Actinomycetes</taxon>
        <taxon>Micrococcales</taxon>
        <taxon>Beutenbergiaceae</taxon>
        <taxon>Salana</taxon>
    </lineage>
</organism>
<name>A0A3N2DCR7_9MICO</name>
<accession>A0A3N2DCR7</accession>
<reference evidence="1 2" key="1">
    <citation type="submission" date="2018-11" db="EMBL/GenBank/DDBJ databases">
        <title>Sequencing the genomes of 1000 actinobacteria strains.</title>
        <authorList>
            <person name="Klenk H.-P."/>
        </authorList>
    </citation>
    <scope>NUCLEOTIDE SEQUENCE [LARGE SCALE GENOMIC DNA]</scope>
    <source>
        <strain evidence="1 2">DSM 13521</strain>
    </source>
</reference>
<dbReference type="EMBL" id="RKHQ01000001">
    <property type="protein sequence ID" value="ROR97458.1"/>
    <property type="molecule type" value="Genomic_DNA"/>
</dbReference>
<dbReference type="InterPro" id="IPR013321">
    <property type="entry name" value="Arc_rbn_hlx_hlx"/>
</dbReference>
<proteinExistence type="predicted"/>
<keyword evidence="2" id="KW-1185">Reference proteome</keyword>
<evidence type="ECO:0008006" key="3">
    <source>
        <dbReference type="Google" id="ProtNLM"/>
    </source>
</evidence>
<gene>
    <name evidence="1" type="ORF">EDD28_2057</name>
</gene>
<evidence type="ECO:0000313" key="2">
    <source>
        <dbReference type="Proteomes" id="UP000275356"/>
    </source>
</evidence>
<dbReference type="AlphaFoldDB" id="A0A3N2DCR7"/>
<dbReference type="RefSeq" id="WP_123739509.1">
    <property type="nucleotide sequence ID" value="NZ_CALFQU010000025.1"/>
</dbReference>
<protein>
    <recommendedName>
        <fullName evidence="3">Ribbon-helix-helix CopG family protein</fullName>
    </recommendedName>
</protein>